<proteinExistence type="predicted"/>
<feature type="transmembrane region" description="Helical" evidence="6">
    <location>
        <begin position="72"/>
        <end position="89"/>
    </location>
</feature>
<feature type="transmembrane region" description="Helical" evidence="6">
    <location>
        <begin position="398"/>
        <end position="419"/>
    </location>
</feature>
<evidence type="ECO:0000259" key="7">
    <source>
        <dbReference type="PROSITE" id="PS50850"/>
    </source>
</evidence>
<keyword evidence="2" id="KW-0813">Transport</keyword>
<keyword evidence="5 6" id="KW-0472">Membrane</keyword>
<dbReference type="SUPFAM" id="SSF103473">
    <property type="entry name" value="MFS general substrate transporter"/>
    <property type="match status" value="1"/>
</dbReference>
<feature type="transmembrane region" description="Helical" evidence="6">
    <location>
        <begin position="169"/>
        <end position="191"/>
    </location>
</feature>
<comment type="caution">
    <text evidence="8">The sequence shown here is derived from an EMBL/GenBank/DDBJ whole genome shotgun (WGS) entry which is preliminary data.</text>
</comment>
<dbReference type="InterPro" id="IPR036259">
    <property type="entry name" value="MFS_trans_sf"/>
</dbReference>
<dbReference type="EMBL" id="JAWCUI010000079">
    <property type="protein sequence ID" value="KAL1889140.1"/>
    <property type="molecule type" value="Genomic_DNA"/>
</dbReference>
<protein>
    <recommendedName>
        <fullName evidence="7">Major facilitator superfamily (MFS) profile domain-containing protein</fullName>
    </recommendedName>
</protein>
<organism evidence="8 9">
    <name type="scientific">Sporothrix stenoceras</name>
    <dbReference type="NCBI Taxonomy" id="5173"/>
    <lineage>
        <taxon>Eukaryota</taxon>
        <taxon>Fungi</taxon>
        <taxon>Dikarya</taxon>
        <taxon>Ascomycota</taxon>
        <taxon>Pezizomycotina</taxon>
        <taxon>Sordariomycetes</taxon>
        <taxon>Sordariomycetidae</taxon>
        <taxon>Ophiostomatales</taxon>
        <taxon>Ophiostomataceae</taxon>
        <taxon>Sporothrix</taxon>
    </lineage>
</organism>
<evidence type="ECO:0000313" key="9">
    <source>
        <dbReference type="Proteomes" id="UP001583186"/>
    </source>
</evidence>
<feature type="domain" description="Major facilitator superfamily (MFS) profile" evidence="7">
    <location>
        <begin position="76"/>
        <end position="488"/>
    </location>
</feature>
<feature type="transmembrane region" description="Helical" evidence="6">
    <location>
        <begin position="458"/>
        <end position="479"/>
    </location>
</feature>
<feature type="transmembrane region" description="Helical" evidence="6">
    <location>
        <begin position="113"/>
        <end position="130"/>
    </location>
</feature>
<evidence type="ECO:0000256" key="6">
    <source>
        <dbReference type="SAM" id="Phobius"/>
    </source>
</evidence>
<feature type="transmembrane region" description="Helical" evidence="6">
    <location>
        <begin position="369"/>
        <end position="392"/>
    </location>
</feature>
<feature type="transmembrane region" description="Helical" evidence="6">
    <location>
        <begin position="235"/>
        <end position="257"/>
    </location>
</feature>
<feature type="transmembrane region" description="Helical" evidence="6">
    <location>
        <begin position="142"/>
        <end position="163"/>
    </location>
</feature>
<accession>A0ABR3YMR8</accession>
<feature type="transmembrane region" description="Helical" evidence="6">
    <location>
        <begin position="340"/>
        <end position="360"/>
    </location>
</feature>
<evidence type="ECO:0000256" key="5">
    <source>
        <dbReference type="ARBA" id="ARBA00023136"/>
    </source>
</evidence>
<sequence>MTDAKVAPAAAVTSAPEDDKILAVQPSHVEADDNVDADDQKGDFSVVQKPESIRNMTHDEIRALERRMVRKLDFVIIPIIGILYVFNYVDKSALAASKVYGIMDDLNMSTNDFATAISILFAGYLPFQIPSNLIMTKIPRPGLYLCLAATVWGIVSALTAVVHSKEGLYAQRVFLGVTEAVFFPGVIYYLSAWYTKQELGKRLAALFMFQMLGSAFGGFIAAACLTLDGRYGIAGWRWLFIVEGACTVGCGLLFSLVMPEYPHNARLLNKVERDYAVWRIENEAGAGEAHDDTGTFAGFKLAILDPKVWALVFSMGMIQAMGSTVNFFPSIVQTLGYSNLITLLLTAPPYVLAAIWFYIFSNISDRKNIIYPFVVIGIALAAIAYSISLATLNTGARYFAMMLIPATVAGPQILVYKTLNLHIARPYPKRAAGVAMINSIGGISNIWASYLYVDAPHYYVAFGTCFGCAALLLTTITVYRWHVRRLNRLLDGTPEEVAEAMKSGVTQTQVDLGWRYVGY</sequence>
<dbReference type="Pfam" id="PF07690">
    <property type="entry name" value="MFS_1"/>
    <property type="match status" value="1"/>
</dbReference>
<evidence type="ECO:0000256" key="3">
    <source>
        <dbReference type="ARBA" id="ARBA00022692"/>
    </source>
</evidence>
<dbReference type="Proteomes" id="UP001583186">
    <property type="component" value="Unassembled WGS sequence"/>
</dbReference>
<gene>
    <name evidence="8" type="ORF">Sste5346_009088</name>
</gene>
<evidence type="ECO:0000256" key="1">
    <source>
        <dbReference type="ARBA" id="ARBA00004141"/>
    </source>
</evidence>
<dbReference type="PANTHER" id="PTHR43791">
    <property type="entry name" value="PERMEASE-RELATED"/>
    <property type="match status" value="1"/>
</dbReference>
<keyword evidence="3 6" id="KW-0812">Transmembrane</keyword>
<dbReference type="PANTHER" id="PTHR43791:SF23">
    <property type="entry name" value="MAJOR FACILITATOR SUPERFAMILY (MFS) PROFILE DOMAIN-CONTAINING PROTEIN"/>
    <property type="match status" value="1"/>
</dbReference>
<keyword evidence="9" id="KW-1185">Reference proteome</keyword>
<keyword evidence="4 6" id="KW-1133">Transmembrane helix</keyword>
<reference evidence="8 9" key="1">
    <citation type="journal article" date="2024" name="IMA Fungus">
        <title>IMA Genome - F19 : A genome assembly and annotation guide to empower mycologists, including annotated draft genome sequences of Ceratocystis pirilliformis, Diaporthe australafricana, Fusarium ophioides, Paecilomyces lecythidis, and Sporothrix stenoceras.</title>
        <authorList>
            <person name="Aylward J."/>
            <person name="Wilson A.M."/>
            <person name="Visagie C.M."/>
            <person name="Spraker J."/>
            <person name="Barnes I."/>
            <person name="Buitendag C."/>
            <person name="Ceriani C."/>
            <person name="Del Mar Angel L."/>
            <person name="du Plessis D."/>
            <person name="Fuchs T."/>
            <person name="Gasser K."/>
            <person name="Kramer D."/>
            <person name="Li W."/>
            <person name="Munsamy K."/>
            <person name="Piso A."/>
            <person name="Price J.L."/>
            <person name="Sonnekus B."/>
            <person name="Thomas C."/>
            <person name="van der Nest A."/>
            <person name="van Dijk A."/>
            <person name="van Heerden A."/>
            <person name="van Vuuren N."/>
            <person name="Yilmaz N."/>
            <person name="Duong T.A."/>
            <person name="van der Merwe N.A."/>
            <person name="Wingfield M.J."/>
            <person name="Wingfield B.D."/>
        </authorList>
    </citation>
    <scope>NUCLEOTIDE SEQUENCE [LARGE SCALE GENOMIC DNA]</scope>
    <source>
        <strain evidence="8 9">CMW 5346</strain>
    </source>
</reference>
<feature type="transmembrane region" description="Helical" evidence="6">
    <location>
        <begin position="308"/>
        <end position="328"/>
    </location>
</feature>
<dbReference type="InterPro" id="IPR011701">
    <property type="entry name" value="MFS"/>
</dbReference>
<evidence type="ECO:0000256" key="2">
    <source>
        <dbReference type="ARBA" id="ARBA00022448"/>
    </source>
</evidence>
<comment type="subcellular location">
    <subcellularLocation>
        <location evidence="1">Membrane</location>
        <topology evidence="1">Multi-pass membrane protein</topology>
    </subcellularLocation>
</comment>
<feature type="transmembrane region" description="Helical" evidence="6">
    <location>
        <begin position="431"/>
        <end position="452"/>
    </location>
</feature>
<dbReference type="PROSITE" id="PS50850">
    <property type="entry name" value="MFS"/>
    <property type="match status" value="1"/>
</dbReference>
<dbReference type="Gene3D" id="1.20.1250.20">
    <property type="entry name" value="MFS general substrate transporter like domains"/>
    <property type="match status" value="2"/>
</dbReference>
<evidence type="ECO:0000313" key="8">
    <source>
        <dbReference type="EMBL" id="KAL1889140.1"/>
    </source>
</evidence>
<dbReference type="InterPro" id="IPR020846">
    <property type="entry name" value="MFS_dom"/>
</dbReference>
<name>A0ABR3YMR8_9PEZI</name>
<evidence type="ECO:0000256" key="4">
    <source>
        <dbReference type="ARBA" id="ARBA00022989"/>
    </source>
</evidence>
<feature type="transmembrane region" description="Helical" evidence="6">
    <location>
        <begin position="203"/>
        <end position="223"/>
    </location>
</feature>